<keyword evidence="2 5" id="KW-0812">Transmembrane</keyword>
<dbReference type="EMBL" id="UINC01003449">
    <property type="protein sequence ID" value="SVA06426.1"/>
    <property type="molecule type" value="Genomic_DNA"/>
</dbReference>
<evidence type="ECO:0000256" key="5">
    <source>
        <dbReference type="SAM" id="Phobius"/>
    </source>
</evidence>
<feature type="transmembrane region" description="Helical" evidence="5">
    <location>
        <begin position="80"/>
        <end position="97"/>
    </location>
</feature>
<evidence type="ECO:0000256" key="1">
    <source>
        <dbReference type="ARBA" id="ARBA00004141"/>
    </source>
</evidence>
<proteinExistence type="predicted"/>
<reference evidence="7" key="1">
    <citation type="submission" date="2018-05" db="EMBL/GenBank/DDBJ databases">
        <authorList>
            <person name="Lanie J.A."/>
            <person name="Ng W.-L."/>
            <person name="Kazmierczak K.M."/>
            <person name="Andrzejewski T.M."/>
            <person name="Davidsen T.M."/>
            <person name="Wayne K.J."/>
            <person name="Tettelin H."/>
            <person name="Glass J.I."/>
            <person name="Rusch D."/>
            <person name="Podicherti R."/>
            <person name="Tsui H.-C.T."/>
            <person name="Winkler M.E."/>
        </authorList>
    </citation>
    <scope>NUCLEOTIDE SEQUENCE</scope>
</reference>
<evidence type="ECO:0000256" key="2">
    <source>
        <dbReference type="ARBA" id="ARBA00022692"/>
    </source>
</evidence>
<comment type="subcellular location">
    <subcellularLocation>
        <location evidence="1">Membrane</location>
        <topology evidence="1">Multi-pass membrane protein</topology>
    </subcellularLocation>
</comment>
<dbReference type="AlphaFoldDB" id="A0A381SR15"/>
<accession>A0A381SR15</accession>
<name>A0A381SR15_9ZZZZ</name>
<feature type="domain" description="RDD" evidence="6">
    <location>
        <begin position="36"/>
        <end position="164"/>
    </location>
</feature>
<dbReference type="InterPro" id="IPR010432">
    <property type="entry name" value="RDD"/>
</dbReference>
<dbReference type="Pfam" id="PF06271">
    <property type="entry name" value="RDD"/>
    <property type="match status" value="1"/>
</dbReference>
<organism evidence="7">
    <name type="scientific">marine metagenome</name>
    <dbReference type="NCBI Taxonomy" id="408172"/>
    <lineage>
        <taxon>unclassified sequences</taxon>
        <taxon>metagenomes</taxon>
        <taxon>ecological metagenomes</taxon>
    </lineage>
</organism>
<evidence type="ECO:0000256" key="4">
    <source>
        <dbReference type="ARBA" id="ARBA00023136"/>
    </source>
</evidence>
<evidence type="ECO:0000313" key="7">
    <source>
        <dbReference type="EMBL" id="SVA06426.1"/>
    </source>
</evidence>
<evidence type="ECO:0000256" key="3">
    <source>
        <dbReference type="ARBA" id="ARBA00022989"/>
    </source>
</evidence>
<keyword evidence="4 5" id="KW-0472">Membrane</keyword>
<keyword evidence="3 5" id="KW-1133">Transmembrane helix</keyword>
<dbReference type="GO" id="GO:0016020">
    <property type="term" value="C:membrane"/>
    <property type="evidence" value="ECO:0007669"/>
    <property type="project" value="UniProtKB-SubCell"/>
</dbReference>
<gene>
    <name evidence="7" type="ORF">METZ01_LOCUS59280</name>
</gene>
<evidence type="ECO:0000259" key="6">
    <source>
        <dbReference type="Pfam" id="PF06271"/>
    </source>
</evidence>
<sequence>MDDHDSPITLHGGATLAKAIVAESEGHWSVPEGTILASAMRRVVSFVVDVIIVTTILMIATRSMIRNAWNLTLWTTSEFHFALAFALVILTSHWLYWRVTGVIFSRSLGQRMFGLAVVCDDGSGLTSEMWDRRSLRKLIYLLPIVNLYFGAYEMARISQRHTHQSNIDLEIGTIVAHSDSLPPANHRHIR</sequence>
<protein>
    <recommendedName>
        <fullName evidence="6">RDD domain-containing protein</fullName>
    </recommendedName>
</protein>
<feature type="transmembrane region" description="Helical" evidence="5">
    <location>
        <begin position="43"/>
        <end position="60"/>
    </location>
</feature>